<protein>
    <submittedName>
        <fullName evidence="3">Uncharacterized protein</fullName>
    </submittedName>
</protein>
<reference evidence="3" key="2">
    <citation type="submission" date="2020-11" db="EMBL/GenBank/DDBJ databases">
        <authorList>
            <person name="McCartney M.A."/>
            <person name="Auch B."/>
            <person name="Kono T."/>
            <person name="Mallez S."/>
            <person name="Becker A."/>
            <person name="Gohl D.M."/>
            <person name="Silverstein K.A.T."/>
            <person name="Koren S."/>
            <person name="Bechman K.B."/>
            <person name="Herman A."/>
            <person name="Abrahante J.E."/>
            <person name="Garbe J."/>
        </authorList>
    </citation>
    <scope>NUCLEOTIDE SEQUENCE</scope>
    <source>
        <strain evidence="3">Duluth1</strain>
        <tissue evidence="3">Whole animal</tissue>
    </source>
</reference>
<evidence type="ECO:0000313" key="4">
    <source>
        <dbReference type="Proteomes" id="UP000828390"/>
    </source>
</evidence>
<dbReference type="GO" id="GO:0007276">
    <property type="term" value="P:gamete generation"/>
    <property type="evidence" value="ECO:0007669"/>
    <property type="project" value="InterPro"/>
</dbReference>
<dbReference type="EMBL" id="JAIWYP010000013">
    <property type="protein sequence ID" value="KAH3720672.1"/>
    <property type="molecule type" value="Genomic_DNA"/>
</dbReference>
<dbReference type="Pfam" id="PF02513">
    <property type="entry name" value="Spin-Ssty"/>
    <property type="match status" value="1"/>
</dbReference>
<accession>A0A9D4CAS0</accession>
<dbReference type="Proteomes" id="UP000828390">
    <property type="component" value="Unassembled WGS sequence"/>
</dbReference>
<evidence type="ECO:0000256" key="1">
    <source>
        <dbReference type="ARBA" id="ARBA00009467"/>
    </source>
</evidence>
<comment type="caution">
    <text evidence="3">The sequence shown here is derived from an EMBL/GenBank/DDBJ whole genome shotgun (WGS) entry which is preliminary data.</text>
</comment>
<comment type="similarity">
    <text evidence="1">Belongs to the SPIN/STSY family.</text>
</comment>
<reference evidence="3" key="1">
    <citation type="journal article" date="2019" name="bioRxiv">
        <title>The Genome of the Zebra Mussel, Dreissena polymorpha: A Resource for Invasive Species Research.</title>
        <authorList>
            <person name="McCartney M.A."/>
            <person name="Auch B."/>
            <person name="Kono T."/>
            <person name="Mallez S."/>
            <person name="Zhang Y."/>
            <person name="Obille A."/>
            <person name="Becker A."/>
            <person name="Abrahante J.E."/>
            <person name="Garbe J."/>
            <person name="Badalamenti J.P."/>
            <person name="Herman A."/>
            <person name="Mangelson H."/>
            <person name="Liachko I."/>
            <person name="Sullivan S."/>
            <person name="Sone E.D."/>
            <person name="Koren S."/>
            <person name="Silverstein K.A.T."/>
            <person name="Beckman K.B."/>
            <person name="Gohl D.M."/>
        </authorList>
    </citation>
    <scope>NUCLEOTIDE SEQUENCE</scope>
    <source>
        <strain evidence="3">Duluth1</strain>
        <tissue evidence="3">Whole animal</tissue>
    </source>
</reference>
<evidence type="ECO:0000256" key="2">
    <source>
        <dbReference type="SAM" id="SignalP"/>
    </source>
</evidence>
<keyword evidence="2" id="KW-0732">Signal</keyword>
<dbReference type="InterPro" id="IPR042567">
    <property type="entry name" value="SPIN/Ssty_sf"/>
</dbReference>
<feature type="chain" id="PRO_5038876393" evidence="2">
    <location>
        <begin position="24"/>
        <end position="78"/>
    </location>
</feature>
<dbReference type="InterPro" id="IPR003671">
    <property type="entry name" value="SPIN/Ssty"/>
</dbReference>
<evidence type="ECO:0000313" key="3">
    <source>
        <dbReference type="EMBL" id="KAH3720672.1"/>
    </source>
</evidence>
<sequence>MHTVSHLPSLLIALCLLARRCDTGLTKMKKLVHYIGQVISQVPGYSDWYNIKYSGDPAIYTYQLLKDYSQGDLELLVQ</sequence>
<dbReference type="Gene3D" id="2.80.10.70">
    <property type="entry name" value="Spindlin/Ssty"/>
    <property type="match status" value="1"/>
</dbReference>
<feature type="signal peptide" evidence="2">
    <location>
        <begin position="1"/>
        <end position="23"/>
    </location>
</feature>
<proteinExistence type="inferred from homology"/>
<name>A0A9D4CAS0_DREPO</name>
<gene>
    <name evidence="3" type="ORF">DPMN_063576</name>
</gene>
<dbReference type="AlphaFoldDB" id="A0A9D4CAS0"/>
<organism evidence="3 4">
    <name type="scientific">Dreissena polymorpha</name>
    <name type="common">Zebra mussel</name>
    <name type="synonym">Mytilus polymorpha</name>
    <dbReference type="NCBI Taxonomy" id="45954"/>
    <lineage>
        <taxon>Eukaryota</taxon>
        <taxon>Metazoa</taxon>
        <taxon>Spiralia</taxon>
        <taxon>Lophotrochozoa</taxon>
        <taxon>Mollusca</taxon>
        <taxon>Bivalvia</taxon>
        <taxon>Autobranchia</taxon>
        <taxon>Heteroconchia</taxon>
        <taxon>Euheterodonta</taxon>
        <taxon>Imparidentia</taxon>
        <taxon>Neoheterodontei</taxon>
        <taxon>Myida</taxon>
        <taxon>Dreissenoidea</taxon>
        <taxon>Dreissenidae</taxon>
        <taxon>Dreissena</taxon>
    </lineage>
</organism>
<keyword evidence="4" id="KW-1185">Reference proteome</keyword>